<dbReference type="InterPro" id="IPR029068">
    <property type="entry name" value="Glyas_Bleomycin-R_OHBP_Dase"/>
</dbReference>
<feature type="domain" description="VOC" evidence="1">
    <location>
        <begin position="5"/>
        <end position="120"/>
    </location>
</feature>
<dbReference type="Pfam" id="PF00903">
    <property type="entry name" value="Glyoxalase"/>
    <property type="match status" value="1"/>
</dbReference>
<evidence type="ECO:0000259" key="1">
    <source>
        <dbReference type="PROSITE" id="PS51819"/>
    </source>
</evidence>
<feature type="domain" description="VOC" evidence="1">
    <location>
        <begin position="142"/>
        <end position="259"/>
    </location>
</feature>
<dbReference type="CDD" id="cd07237">
    <property type="entry name" value="BphC1-RGP6_C_like"/>
    <property type="match status" value="1"/>
</dbReference>
<accession>A0AAU2AAC5</accession>
<dbReference type="InterPro" id="IPR037523">
    <property type="entry name" value="VOC_core"/>
</dbReference>
<evidence type="ECO:0000313" key="2">
    <source>
        <dbReference type="EMBL" id="WTT21661.1"/>
    </source>
</evidence>
<dbReference type="PROSITE" id="PS51819">
    <property type="entry name" value="VOC"/>
    <property type="match status" value="2"/>
</dbReference>
<protein>
    <submittedName>
        <fullName evidence="2">VOC family protein</fullName>
    </submittedName>
</protein>
<reference evidence="2" key="1">
    <citation type="submission" date="2022-10" db="EMBL/GenBank/DDBJ databases">
        <title>The complete genomes of actinobacterial strains from the NBC collection.</title>
        <authorList>
            <person name="Joergensen T.S."/>
            <person name="Alvarez Arevalo M."/>
            <person name="Sterndorff E.B."/>
            <person name="Faurdal D."/>
            <person name="Vuksanovic O."/>
            <person name="Mourched A.-S."/>
            <person name="Charusanti P."/>
            <person name="Shaw S."/>
            <person name="Blin K."/>
            <person name="Weber T."/>
        </authorList>
    </citation>
    <scope>NUCLEOTIDE SEQUENCE</scope>
    <source>
        <strain evidence="2">NBC_00093</strain>
    </source>
</reference>
<dbReference type="Pfam" id="PF22632">
    <property type="entry name" value="BphC_D1"/>
    <property type="match status" value="1"/>
</dbReference>
<dbReference type="InterPro" id="IPR004360">
    <property type="entry name" value="Glyas_Fos-R_dOase_dom"/>
</dbReference>
<dbReference type="SUPFAM" id="SSF54593">
    <property type="entry name" value="Glyoxalase/Bleomycin resistance protein/Dihydroxybiphenyl dioxygenase"/>
    <property type="match status" value="1"/>
</dbReference>
<gene>
    <name evidence="2" type="ORF">OHA22_42095</name>
</gene>
<dbReference type="EMBL" id="CP108222">
    <property type="protein sequence ID" value="WTT21661.1"/>
    <property type="molecule type" value="Genomic_DNA"/>
</dbReference>
<dbReference type="Gene3D" id="3.10.180.10">
    <property type="entry name" value="2,3-Dihydroxybiphenyl 1,2-Dioxygenase, domain 1"/>
    <property type="match status" value="2"/>
</dbReference>
<sequence length="292" mass="31839">MGVRSLGYLRLESNDIDKWKAFGGDFLGLMPVEGADPESLHFRMDDYPARIVVSPGAQPGMTALGFEVLDERELAGLVADVEKAGIKVTAGTEAEAAARKVTGFVKFNDPGGNPVELFYGTTLDHVPVQTPLVSKFVTGDMGFGHAIISAEDARTTFEFYVNVLGFIERNTMRSPGGTTWFMGCNPRHHTLGVTPMPGPGRLLHFMVEGATLDDVGRALDRAGKYEVPMMHTLGKHTNDHMVSFYVWSPENYAVEFGWNGLKVPEPVPVYEITDGAFWGHHFTPPPMPPAAG</sequence>
<proteinExistence type="predicted"/>
<name>A0AAU2AAC5_9ACTN</name>
<dbReference type="CDD" id="cd07252">
    <property type="entry name" value="BphC1-RGP6_N_like"/>
    <property type="match status" value="1"/>
</dbReference>
<organism evidence="2">
    <name type="scientific">Streptomyces sp. NBC_00093</name>
    <dbReference type="NCBI Taxonomy" id="2975649"/>
    <lineage>
        <taxon>Bacteria</taxon>
        <taxon>Bacillati</taxon>
        <taxon>Actinomycetota</taxon>
        <taxon>Actinomycetes</taxon>
        <taxon>Kitasatosporales</taxon>
        <taxon>Streptomycetaceae</taxon>
        <taxon>Streptomyces</taxon>
    </lineage>
</organism>
<dbReference type="AlphaFoldDB" id="A0AAU2AAC5"/>